<sequence>MEICDEPDAQLVTAIFELPGLRKEEIGVHLTREGRLTISGERRAPPLLNNADPSLPRYPVRELKYGRFERTIDVPPGLEVKDITASLSEGMLSISWPRVAPPPAQAPGPSTRTHILDT</sequence>
<reference evidence="1" key="1">
    <citation type="submission" date="2021-03" db="EMBL/GenBank/DDBJ databases">
        <authorList>
            <consortium name="DOE Joint Genome Institute"/>
            <person name="Ahrendt S."/>
            <person name="Looney B.P."/>
            <person name="Miyauchi S."/>
            <person name="Morin E."/>
            <person name="Drula E."/>
            <person name="Courty P.E."/>
            <person name="Chicoki N."/>
            <person name="Fauchery L."/>
            <person name="Kohler A."/>
            <person name="Kuo A."/>
            <person name="Labutti K."/>
            <person name="Pangilinan J."/>
            <person name="Lipzen A."/>
            <person name="Riley R."/>
            <person name="Andreopoulos W."/>
            <person name="He G."/>
            <person name="Johnson J."/>
            <person name="Barry K.W."/>
            <person name="Grigoriev I.V."/>
            <person name="Nagy L."/>
            <person name="Hibbett D."/>
            <person name="Henrissat B."/>
            <person name="Matheny P.B."/>
            <person name="Labbe J."/>
            <person name="Martin F."/>
        </authorList>
    </citation>
    <scope>NUCLEOTIDE SEQUENCE</scope>
    <source>
        <strain evidence="1">HHB10654</strain>
    </source>
</reference>
<organism evidence="1 2">
    <name type="scientific">Artomyces pyxidatus</name>
    <dbReference type="NCBI Taxonomy" id="48021"/>
    <lineage>
        <taxon>Eukaryota</taxon>
        <taxon>Fungi</taxon>
        <taxon>Dikarya</taxon>
        <taxon>Basidiomycota</taxon>
        <taxon>Agaricomycotina</taxon>
        <taxon>Agaricomycetes</taxon>
        <taxon>Russulales</taxon>
        <taxon>Auriscalpiaceae</taxon>
        <taxon>Artomyces</taxon>
    </lineage>
</organism>
<protein>
    <submittedName>
        <fullName evidence="1">Uncharacterized protein</fullName>
    </submittedName>
</protein>
<accession>A0ACB8SQA4</accession>
<comment type="caution">
    <text evidence="1">The sequence shown here is derived from an EMBL/GenBank/DDBJ whole genome shotgun (WGS) entry which is preliminary data.</text>
</comment>
<dbReference type="EMBL" id="MU277236">
    <property type="protein sequence ID" value="KAI0058377.1"/>
    <property type="molecule type" value="Genomic_DNA"/>
</dbReference>
<reference evidence="1" key="2">
    <citation type="journal article" date="2022" name="New Phytol.">
        <title>Evolutionary transition to the ectomycorrhizal habit in the genomes of a hyperdiverse lineage of mushroom-forming fungi.</title>
        <authorList>
            <person name="Looney B."/>
            <person name="Miyauchi S."/>
            <person name="Morin E."/>
            <person name="Drula E."/>
            <person name="Courty P.E."/>
            <person name="Kohler A."/>
            <person name="Kuo A."/>
            <person name="LaButti K."/>
            <person name="Pangilinan J."/>
            <person name="Lipzen A."/>
            <person name="Riley R."/>
            <person name="Andreopoulos W."/>
            <person name="He G."/>
            <person name="Johnson J."/>
            <person name="Nolan M."/>
            <person name="Tritt A."/>
            <person name="Barry K.W."/>
            <person name="Grigoriev I.V."/>
            <person name="Nagy L.G."/>
            <person name="Hibbett D."/>
            <person name="Henrissat B."/>
            <person name="Matheny P.B."/>
            <person name="Labbe J."/>
            <person name="Martin F.M."/>
        </authorList>
    </citation>
    <scope>NUCLEOTIDE SEQUENCE</scope>
    <source>
        <strain evidence="1">HHB10654</strain>
    </source>
</reference>
<name>A0ACB8SQA4_9AGAM</name>
<keyword evidence="2" id="KW-1185">Reference proteome</keyword>
<gene>
    <name evidence="1" type="ORF">BV25DRAFT_1810941</name>
</gene>
<proteinExistence type="predicted"/>
<dbReference type="Proteomes" id="UP000814140">
    <property type="component" value="Unassembled WGS sequence"/>
</dbReference>
<evidence type="ECO:0000313" key="1">
    <source>
        <dbReference type="EMBL" id="KAI0058377.1"/>
    </source>
</evidence>
<evidence type="ECO:0000313" key="2">
    <source>
        <dbReference type="Proteomes" id="UP000814140"/>
    </source>
</evidence>